<evidence type="ECO:0000313" key="2">
    <source>
        <dbReference type="EMBL" id="KAA8595978.1"/>
    </source>
</evidence>
<feature type="region of interest" description="Disordered" evidence="1">
    <location>
        <begin position="34"/>
        <end position="83"/>
    </location>
</feature>
<reference evidence="2 3" key="1">
    <citation type="submission" date="2019-08" db="EMBL/GenBank/DDBJ databases">
        <title>A chromosome-level genome assembly, high-density linkage maps, and genome scans reveal the genomic architecture of hybrid incompatibilities underlying speciation via character displacement in darters (Percidae: Etheostominae).</title>
        <authorList>
            <person name="Moran R.L."/>
            <person name="Catchen J.M."/>
            <person name="Fuller R.C."/>
        </authorList>
    </citation>
    <scope>NUCLEOTIDE SEQUENCE [LARGE SCALE GENOMIC DNA]</scope>
    <source>
        <strain evidence="2">EspeVRDwgs_2016</strain>
        <tissue evidence="2">Muscle</tissue>
    </source>
</reference>
<feature type="compositionally biased region" description="Low complexity" evidence="1">
    <location>
        <begin position="46"/>
        <end position="67"/>
    </location>
</feature>
<feature type="compositionally biased region" description="Polar residues" evidence="1">
    <location>
        <begin position="34"/>
        <end position="45"/>
    </location>
</feature>
<dbReference type="Proteomes" id="UP000327493">
    <property type="component" value="Chromosome 1"/>
</dbReference>
<evidence type="ECO:0000313" key="3">
    <source>
        <dbReference type="Proteomes" id="UP000327493"/>
    </source>
</evidence>
<organism evidence="2 3">
    <name type="scientific">Etheostoma spectabile</name>
    <name type="common">orangethroat darter</name>
    <dbReference type="NCBI Taxonomy" id="54343"/>
    <lineage>
        <taxon>Eukaryota</taxon>
        <taxon>Metazoa</taxon>
        <taxon>Chordata</taxon>
        <taxon>Craniata</taxon>
        <taxon>Vertebrata</taxon>
        <taxon>Euteleostomi</taxon>
        <taxon>Actinopterygii</taxon>
        <taxon>Neopterygii</taxon>
        <taxon>Teleostei</taxon>
        <taxon>Neoteleostei</taxon>
        <taxon>Acanthomorphata</taxon>
        <taxon>Eupercaria</taxon>
        <taxon>Perciformes</taxon>
        <taxon>Percoidei</taxon>
        <taxon>Percidae</taxon>
        <taxon>Etheostomatinae</taxon>
        <taxon>Etheostoma</taxon>
    </lineage>
</organism>
<sequence>MYERHKRRYSFCAKGERAVDVVLIKIHRDREASFHQSISNTQHSGASQSSAFPSLPSRSSSATSCPSTAHRELWQRHRKLPKH</sequence>
<gene>
    <name evidence="2" type="ORF">FQN60_011269</name>
</gene>
<name>A0A5J5DSA2_9PERO</name>
<proteinExistence type="predicted"/>
<keyword evidence="3" id="KW-1185">Reference proteome</keyword>
<accession>A0A5J5DSA2</accession>
<comment type="caution">
    <text evidence="2">The sequence shown here is derived from an EMBL/GenBank/DDBJ whole genome shotgun (WGS) entry which is preliminary data.</text>
</comment>
<protein>
    <submittedName>
        <fullName evidence="2">Uncharacterized protein</fullName>
    </submittedName>
</protein>
<dbReference type="EMBL" id="VOFY01000001">
    <property type="protein sequence ID" value="KAA8595978.1"/>
    <property type="molecule type" value="Genomic_DNA"/>
</dbReference>
<evidence type="ECO:0000256" key="1">
    <source>
        <dbReference type="SAM" id="MobiDB-lite"/>
    </source>
</evidence>
<dbReference type="AlphaFoldDB" id="A0A5J5DSA2"/>